<dbReference type="KEGG" id="caul:KCG34_10980"/>
<keyword evidence="7" id="KW-1185">Reference proteome</keyword>
<evidence type="ECO:0000259" key="5">
    <source>
        <dbReference type="PROSITE" id="PS50949"/>
    </source>
</evidence>
<accession>A0A975G4B7</accession>
<evidence type="ECO:0000313" key="6">
    <source>
        <dbReference type="EMBL" id="QUD90337.1"/>
    </source>
</evidence>
<dbReference type="SUPFAM" id="SSF46785">
    <property type="entry name" value="Winged helix' DNA-binding domain"/>
    <property type="match status" value="1"/>
</dbReference>
<dbReference type="InterPro" id="IPR036388">
    <property type="entry name" value="WH-like_DNA-bd_sf"/>
</dbReference>
<feature type="compositionally biased region" description="Polar residues" evidence="4">
    <location>
        <begin position="329"/>
        <end position="344"/>
    </location>
</feature>
<dbReference type="Pfam" id="PF00392">
    <property type="entry name" value="GntR"/>
    <property type="match status" value="1"/>
</dbReference>
<dbReference type="InterPro" id="IPR036390">
    <property type="entry name" value="WH_DNA-bd_sf"/>
</dbReference>
<name>A0A975G4B7_9CAUL</name>
<dbReference type="Pfam" id="PF07729">
    <property type="entry name" value="FCD"/>
    <property type="match status" value="1"/>
</dbReference>
<protein>
    <submittedName>
        <fullName evidence="6">FadR family transcriptional regulator</fullName>
    </submittedName>
</protein>
<dbReference type="PROSITE" id="PS50949">
    <property type="entry name" value="HTH_GNTR"/>
    <property type="match status" value="1"/>
</dbReference>
<keyword evidence="3" id="KW-0804">Transcription</keyword>
<gene>
    <name evidence="6" type="ORF">KCG34_10980</name>
</gene>
<dbReference type="GO" id="GO:0003700">
    <property type="term" value="F:DNA-binding transcription factor activity"/>
    <property type="evidence" value="ECO:0007669"/>
    <property type="project" value="InterPro"/>
</dbReference>
<dbReference type="InterPro" id="IPR000524">
    <property type="entry name" value="Tscrpt_reg_HTH_GntR"/>
</dbReference>
<dbReference type="Gene3D" id="1.20.120.530">
    <property type="entry name" value="GntR ligand-binding domain-like"/>
    <property type="match status" value="1"/>
</dbReference>
<dbReference type="InterPro" id="IPR008920">
    <property type="entry name" value="TF_FadR/GntR_C"/>
</dbReference>
<dbReference type="PANTHER" id="PTHR43537:SF44">
    <property type="entry name" value="GNTR FAMILY REGULATORY PROTEIN"/>
    <property type="match status" value="1"/>
</dbReference>
<evidence type="ECO:0000256" key="3">
    <source>
        <dbReference type="ARBA" id="ARBA00023163"/>
    </source>
</evidence>
<dbReference type="Gene3D" id="1.10.10.10">
    <property type="entry name" value="Winged helix-like DNA-binding domain superfamily/Winged helix DNA-binding domain"/>
    <property type="match status" value="1"/>
</dbReference>
<dbReference type="SUPFAM" id="SSF48008">
    <property type="entry name" value="GntR ligand-binding domain-like"/>
    <property type="match status" value="1"/>
</dbReference>
<dbReference type="InterPro" id="IPR011711">
    <property type="entry name" value="GntR_C"/>
</dbReference>
<dbReference type="PANTHER" id="PTHR43537">
    <property type="entry name" value="TRANSCRIPTIONAL REGULATOR, GNTR FAMILY"/>
    <property type="match status" value="1"/>
</dbReference>
<evidence type="ECO:0000256" key="4">
    <source>
        <dbReference type="SAM" id="MobiDB-lite"/>
    </source>
</evidence>
<feature type="domain" description="HTH gntR-type" evidence="5">
    <location>
        <begin position="74"/>
        <end position="141"/>
    </location>
</feature>
<evidence type="ECO:0000313" key="7">
    <source>
        <dbReference type="Proteomes" id="UP000676409"/>
    </source>
</evidence>
<dbReference type="AlphaFoldDB" id="A0A975G4B7"/>
<dbReference type="SMART" id="SM00895">
    <property type="entry name" value="FCD"/>
    <property type="match status" value="1"/>
</dbReference>
<dbReference type="EMBL" id="CP073078">
    <property type="protein sequence ID" value="QUD90337.1"/>
    <property type="molecule type" value="Genomic_DNA"/>
</dbReference>
<dbReference type="Proteomes" id="UP000676409">
    <property type="component" value="Chromosome"/>
</dbReference>
<reference evidence="6" key="1">
    <citation type="submission" date="2021-04" db="EMBL/GenBank/DDBJ databases">
        <title>The complete genome sequence of Caulobacter sp. S6.</title>
        <authorList>
            <person name="Tang Y."/>
            <person name="Ouyang W."/>
            <person name="Liu Q."/>
            <person name="Huang B."/>
            <person name="Guo Z."/>
            <person name="Lei P."/>
        </authorList>
    </citation>
    <scope>NUCLEOTIDE SEQUENCE</scope>
    <source>
        <strain evidence="6">S6</strain>
    </source>
</reference>
<proteinExistence type="predicted"/>
<feature type="region of interest" description="Disordered" evidence="4">
    <location>
        <begin position="303"/>
        <end position="344"/>
    </location>
</feature>
<keyword evidence="1" id="KW-0805">Transcription regulation</keyword>
<feature type="region of interest" description="Disordered" evidence="4">
    <location>
        <begin position="43"/>
        <end position="70"/>
    </location>
</feature>
<organism evidence="6 7">
    <name type="scientific">Phenylobacterium montanum</name>
    <dbReference type="NCBI Taxonomy" id="2823693"/>
    <lineage>
        <taxon>Bacteria</taxon>
        <taxon>Pseudomonadati</taxon>
        <taxon>Pseudomonadota</taxon>
        <taxon>Alphaproteobacteria</taxon>
        <taxon>Caulobacterales</taxon>
        <taxon>Caulobacteraceae</taxon>
        <taxon>Phenylobacterium</taxon>
    </lineage>
</organism>
<dbReference type="GO" id="GO:0003677">
    <property type="term" value="F:DNA binding"/>
    <property type="evidence" value="ECO:0007669"/>
    <property type="project" value="UniProtKB-KW"/>
</dbReference>
<dbReference type="RefSeq" id="WP_211940388.1">
    <property type="nucleotide sequence ID" value="NZ_CP073078.1"/>
</dbReference>
<evidence type="ECO:0000256" key="2">
    <source>
        <dbReference type="ARBA" id="ARBA00023125"/>
    </source>
</evidence>
<keyword evidence="2" id="KW-0238">DNA-binding</keyword>
<dbReference type="SMART" id="SM00345">
    <property type="entry name" value="HTH_GNTR"/>
    <property type="match status" value="1"/>
</dbReference>
<evidence type="ECO:0000256" key="1">
    <source>
        <dbReference type="ARBA" id="ARBA00023015"/>
    </source>
</evidence>
<sequence length="344" mass="37165">MIGRLGHCVGGECSHTFQAISRNNHSPDTGMNERGQFQRCLRQEEAAPPDSPEAGGAGLRRPGKAIDGAVGRGQGLMRSVVEKIGRAIVGGELAADDFTTEGESARRLGVSRNLLREAVKILTAKGLLTARPRHGTSVEPEGRWNLLDPDIMRWMLGREISVELMISFTEVRLAAEPIAAWLAASRFDRTAYDGVAKAVERIEHAASGRGDLVTSDVAFHVAVLDASGNPFFRQLSALVETAVRATIELTWEARASAQALHRYDRIADAIFIHDATAAHEAMRALVSDNLAILKALRASRHEGEEQALRPARATGLRGRSANPVPEPAASQTQAPRQRRQSAVS</sequence>